<dbReference type="RefSeq" id="WP_084327837.1">
    <property type="nucleotide sequence ID" value="NZ_AWSA01000002.1"/>
</dbReference>
<dbReference type="eggNOG" id="COG3911">
    <property type="taxonomic scope" value="Bacteria"/>
</dbReference>
<dbReference type="InterPro" id="IPR038727">
    <property type="entry name" value="NadR/Ttd14_AAA_dom"/>
</dbReference>
<evidence type="ECO:0000259" key="1">
    <source>
        <dbReference type="Pfam" id="PF13521"/>
    </source>
</evidence>
<dbReference type="PANTHER" id="PTHR34932:SF1">
    <property type="entry name" value="TRPL TRANSLOCATION DEFECT PROTEIN 14"/>
    <property type="match status" value="1"/>
</dbReference>
<dbReference type="SUPFAM" id="SSF52540">
    <property type="entry name" value="P-loop containing nucleoside triphosphate hydrolases"/>
    <property type="match status" value="1"/>
</dbReference>
<evidence type="ECO:0000313" key="3">
    <source>
        <dbReference type="Proteomes" id="UP000019489"/>
    </source>
</evidence>
<feature type="domain" description="NadR/Ttd14 AAA" evidence="1">
    <location>
        <begin position="14"/>
        <end position="179"/>
    </location>
</feature>
<dbReference type="STRING" id="1386089.N865_16840"/>
<evidence type="ECO:0000313" key="2">
    <source>
        <dbReference type="EMBL" id="EWT03400.1"/>
    </source>
</evidence>
<sequence length="212" mass="23342">MTRCGCSAAHERRRIVLTGGPGAGKTAVLEMVRRSLCEHVKVLPESAGIVFGGGFPREDDPECRRASQRAIFHVQRELEVIGDVHGPAIVLCDRGTLDGLAYWPGPSEDFWSSTGADPAAELDRYDAVIHLRTPSSSQGYNRTNPLRTESASAAAEIDARILEVWARHPRRYVVESSGRFIDKAATVLTILHDELPDCCSRNLPPNPHHERL</sequence>
<dbReference type="EMBL" id="AWSA01000002">
    <property type="protein sequence ID" value="EWT03400.1"/>
    <property type="molecule type" value="Genomic_DNA"/>
</dbReference>
<dbReference type="GO" id="GO:0070300">
    <property type="term" value="F:phosphatidic acid binding"/>
    <property type="evidence" value="ECO:0007669"/>
    <property type="project" value="TreeGrafter"/>
</dbReference>
<proteinExistence type="predicted"/>
<dbReference type="AlphaFoldDB" id="W9GBE1"/>
<gene>
    <name evidence="2" type="ORF">N865_16840</name>
</gene>
<dbReference type="Proteomes" id="UP000019489">
    <property type="component" value="Unassembled WGS sequence"/>
</dbReference>
<dbReference type="InterPro" id="IPR053227">
    <property type="entry name" value="TRPL-trafficking_regulator"/>
</dbReference>
<dbReference type="PANTHER" id="PTHR34932">
    <property type="entry name" value="TRPL TRANSLOCATION DEFECT PROTEIN 14"/>
    <property type="match status" value="1"/>
</dbReference>
<reference evidence="2 3" key="1">
    <citation type="submission" date="2013-08" db="EMBL/GenBank/DDBJ databases">
        <title>Intrasporangium oryzae NRRL B-24470.</title>
        <authorList>
            <person name="Liu H."/>
            <person name="Wang G."/>
        </authorList>
    </citation>
    <scope>NUCLEOTIDE SEQUENCE [LARGE SCALE GENOMIC DNA]</scope>
    <source>
        <strain evidence="2 3">NRRL B-24470</strain>
    </source>
</reference>
<protein>
    <recommendedName>
        <fullName evidence="1">NadR/Ttd14 AAA domain-containing protein</fullName>
    </recommendedName>
</protein>
<dbReference type="GO" id="GO:0005525">
    <property type="term" value="F:GTP binding"/>
    <property type="evidence" value="ECO:0007669"/>
    <property type="project" value="TreeGrafter"/>
</dbReference>
<dbReference type="InterPro" id="IPR027417">
    <property type="entry name" value="P-loop_NTPase"/>
</dbReference>
<dbReference type="PATRIC" id="fig|1386089.3.peg.198"/>
<name>W9GBE1_9MICO</name>
<dbReference type="OrthoDB" id="5638848at2"/>
<dbReference type="GO" id="GO:0035091">
    <property type="term" value="F:phosphatidylinositol binding"/>
    <property type="evidence" value="ECO:0007669"/>
    <property type="project" value="TreeGrafter"/>
</dbReference>
<dbReference type="Pfam" id="PF13521">
    <property type="entry name" value="AAA_28"/>
    <property type="match status" value="1"/>
</dbReference>
<organism evidence="2 3">
    <name type="scientific">Intrasporangium oryzae NRRL B-24470</name>
    <dbReference type="NCBI Taxonomy" id="1386089"/>
    <lineage>
        <taxon>Bacteria</taxon>
        <taxon>Bacillati</taxon>
        <taxon>Actinomycetota</taxon>
        <taxon>Actinomycetes</taxon>
        <taxon>Micrococcales</taxon>
        <taxon>Intrasporangiaceae</taxon>
        <taxon>Intrasporangium</taxon>
    </lineage>
</organism>
<accession>W9GBE1</accession>
<dbReference type="Gene3D" id="3.40.50.300">
    <property type="entry name" value="P-loop containing nucleotide triphosphate hydrolases"/>
    <property type="match status" value="1"/>
</dbReference>
<comment type="caution">
    <text evidence="2">The sequence shown here is derived from an EMBL/GenBank/DDBJ whole genome shotgun (WGS) entry which is preliminary data.</text>
</comment>
<keyword evidence="3" id="KW-1185">Reference proteome</keyword>